<reference evidence="2" key="2">
    <citation type="submission" date="2024-10" db="UniProtKB">
        <authorList>
            <consortium name="EnsemblProtists"/>
        </authorList>
    </citation>
    <scope>IDENTIFICATION</scope>
</reference>
<dbReference type="EnsemblProtists" id="EOD31069">
    <property type="protein sequence ID" value="EOD31069"/>
    <property type="gene ID" value="EMIHUDRAFT_434373"/>
</dbReference>
<name>A0A0D3K5N4_EMIH1</name>
<dbReference type="RefSeq" id="XP_005783498.1">
    <property type="nucleotide sequence ID" value="XM_005783441.1"/>
</dbReference>
<organism evidence="2 3">
    <name type="scientific">Emiliania huxleyi (strain CCMP1516)</name>
    <dbReference type="NCBI Taxonomy" id="280463"/>
    <lineage>
        <taxon>Eukaryota</taxon>
        <taxon>Haptista</taxon>
        <taxon>Haptophyta</taxon>
        <taxon>Prymnesiophyceae</taxon>
        <taxon>Isochrysidales</taxon>
        <taxon>Noelaerhabdaceae</taxon>
        <taxon>Emiliania</taxon>
    </lineage>
</organism>
<evidence type="ECO:0000313" key="2">
    <source>
        <dbReference type="EnsemblProtists" id="EOD31069"/>
    </source>
</evidence>
<dbReference type="AlphaFoldDB" id="A0A0D3K5N4"/>
<feature type="compositionally biased region" description="Low complexity" evidence="1">
    <location>
        <begin position="317"/>
        <end position="355"/>
    </location>
</feature>
<dbReference type="KEGG" id="ehx:EMIHUDRAFT_434373"/>
<feature type="compositionally biased region" description="Gly residues" evidence="1">
    <location>
        <begin position="298"/>
        <end position="309"/>
    </location>
</feature>
<evidence type="ECO:0000313" key="3">
    <source>
        <dbReference type="Proteomes" id="UP000013827"/>
    </source>
</evidence>
<dbReference type="Proteomes" id="UP000013827">
    <property type="component" value="Unassembled WGS sequence"/>
</dbReference>
<dbReference type="HOGENOM" id="CLU_781771_0_0_1"/>
<accession>A0A0D3K5N4</accession>
<dbReference type="GeneID" id="17276342"/>
<sequence length="355" mass="36808">MILRLFRSAISSPRLPRLSSLAGYSGLELSLPQLEDASAPLEECARRSLRVICRLGPVADACDAEAPAANQDATHDYLRAIQPVWSEFLEEHTSVGSRHGRVNAHGNPLNHHVLGVCHLLTSADGAALRAAGLAEAVDIYSPTRLALTARHLASASASSASASSASASSASASLPPTGFAGIGEEMEAVVEAADLLCADAAEIAAADEASLWPLVDEVWAAQQLNGATEVYAVCSAGGAGGGGEAGEEAAAAAVAALLHRRFEETSSWRAGAAEITRDCPRLPEQPSGGRRRRRRSARGGGPMRPGGWGARRRSLASRRSSWTGSAGRASRSGGGASPSRRTPTWRAAAARASRR</sequence>
<feature type="region of interest" description="Disordered" evidence="1">
    <location>
        <begin position="273"/>
        <end position="355"/>
    </location>
</feature>
<keyword evidence="3" id="KW-1185">Reference proteome</keyword>
<proteinExistence type="predicted"/>
<reference evidence="3" key="1">
    <citation type="journal article" date="2013" name="Nature">
        <title>Pan genome of the phytoplankton Emiliania underpins its global distribution.</title>
        <authorList>
            <person name="Read B.A."/>
            <person name="Kegel J."/>
            <person name="Klute M.J."/>
            <person name="Kuo A."/>
            <person name="Lefebvre S.C."/>
            <person name="Maumus F."/>
            <person name="Mayer C."/>
            <person name="Miller J."/>
            <person name="Monier A."/>
            <person name="Salamov A."/>
            <person name="Young J."/>
            <person name="Aguilar M."/>
            <person name="Claverie J.M."/>
            <person name="Frickenhaus S."/>
            <person name="Gonzalez K."/>
            <person name="Herman E.K."/>
            <person name="Lin Y.C."/>
            <person name="Napier J."/>
            <person name="Ogata H."/>
            <person name="Sarno A.F."/>
            <person name="Shmutz J."/>
            <person name="Schroeder D."/>
            <person name="de Vargas C."/>
            <person name="Verret F."/>
            <person name="von Dassow P."/>
            <person name="Valentin K."/>
            <person name="Van de Peer Y."/>
            <person name="Wheeler G."/>
            <person name="Dacks J.B."/>
            <person name="Delwiche C.F."/>
            <person name="Dyhrman S.T."/>
            <person name="Glockner G."/>
            <person name="John U."/>
            <person name="Richards T."/>
            <person name="Worden A.Z."/>
            <person name="Zhang X."/>
            <person name="Grigoriev I.V."/>
            <person name="Allen A.E."/>
            <person name="Bidle K."/>
            <person name="Borodovsky M."/>
            <person name="Bowler C."/>
            <person name="Brownlee C."/>
            <person name="Cock J.M."/>
            <person name="Elias M."/>
            <person name="Gladyshev V.N."/>
            <person name="Groth M."/>
            <person name="Guda C."/>
            <person name="Hadaegh A."/>
            <person name="Iglesias-Rodriguez M.D."/>
            <person name="Jenkins J."/>
            <person name="Jones B.M."/>
            <person name="Lawson T."/>
            <person name="Leese F."/>
            <person name="Lindquist E."/>
            <person name="Lobanov A."/>
            <person name="Lomsadze A."/>
            <person name="Malik S.B."/>
            <person name="Marsh M.E."/>
            <person name="Mackinder L."/>
            <person name="Mock T."/>
            <person name="Mueller-Roeber B."/>
            <person name="Pagarete A."/>
            <person name="Parker M."/>
            <person name="Probert I."/>
            <person name="Quesneville H."/>
            <person name="Raines C."/>
            <person name="Rensing S.A."/>
            <person name="Riano-Pachon D.M."/>
            <person name="Richier S."/>
            <person name="Rokitta S."/>
            <person name="Shiraiwa Y."/>
            <person name="Soanes D.M."/>
            <person name="van der Giezen M."/>
            <person name="Wahlund T.M."/>
            <person name="Williams B."/>
            <person name="Wilson W."/>
            <person name="Wolfe G."/>
            <person name="Wurch L.L."/>
        </authorList>
    </citation>
    <scope>NUCLEOTIDE SEQUENCE</scope>
</reference>
<evidence type="ECO:0000256" key="1">
    <source>
        <dbReference type="SAM" id="MobiDB-lite"/>
    </source>
</evidence>
<protein>
    <submittedName>
        <fullName evidence="2">Uncharacterized protein</fullName>
    </submittedName>
</protein>
<dbReference type="PaxDb" id="2903-EOD31069"/>